<sequence>MGKKRVTYDFNDPKPPNNNNVVIDHHHHHHRHHNHQKSKKIKPEAKLLHTLNSHLKKLAKSRSRNTLSHPPPPPATVTTENNKNHHGNFSLLLNHDHHRCHRRDWFTGLDSDHEDAHDDHDGGGMRVFEFGQEFCWKTTSSCENNEDLFGGDCVFAPDLNVSPNLVVVFEEDGSGCGSYIPDPVMNLDNGDDGNYLYDILELSSQEDMINEFLKVNLFVS</sequence>
<name>A0ACB9DMW6_ARCLA</name>
<dbReference type="Proteomes" id="UP001055879">
    <property type="component" value="Linkage Group LG03"/>
</dbReference>
<reference evidence="2" key="1">
    <citation type="journal article" date="2022" name="Mol. Ecol. Resour.">
        <title>The genomes of chicory, endive, great burdock and yacon provide insights into Asteraceae palaeo-polyploidization history and plant inulin production.</title>
        <authorList>
            <person name="Fan W."/>
            <person name="Wang S."/>
            <person name="Wang H."/>
            <person name="Wang A."/>
            <person name="Jiang F."/>
            <person name="Liu H."/>
            <person name="Zhao H."/>
            <person name="Xu D."/>
            <person name="Zhang Y."/>
        </authorList>
    </citation>
    <scope>NUCLEOTIDE SEQUENCE [LARGE SCALE GENOMIC DNA]</scope>
    <source>
        <strain evidence="2">cv. Niubang</strain>
    </source>
</reference>
<organism evidence="1 2">
    <name type="scientific">Arctium lappa</name>
    <name type="common">Greater burdock</name>
    <name type="synonym">Lappa major</name>
    <dbReference type="NCBI Taxonomy" id="4217"/>
    <lineage>
        <taxon>Eukaryota</taxon>
        <taxon>Viridiplantae</taxon>
        <taxon>Streptophyta</taxon>
        <taxon>Embryophyta</taxon>
        <taxon>Tracheophyta</taxon>
        <taxon>Spermatophyta</taxon>
        <taxon>Magnoliopsida</taxon>
        <taxon>eudicotyledons</taxon>
        <taxon>Gunneridae</taxon>
        <taxon>Pentapetalae</taxon>
        <taxon>asterids</taxon>
        <taxon>campanulids</taxon>
        <taxon>Asterales</taxon>
        <taxon>Asteraceae</taxon>
        <taxon>Carduoideae</taxon>
        <taxon>Cardueae</taxon>
        <taxon>Arctiinae</taxon>
        <taxon>Arctium</taxon>
    </lineage>
</organism>
<protein>
    <submittedName>
        <fullName evidence="1">Uncharacterized protein</fullName>
    </submittedName>
</protein>
<evidence type="ECO:0000313" key="2">
    <source>
        <dbReference type="Proteomes" id="UP001055879"/>
    </source>
</evidence>
<gene>
    <name evidence="1" type="ORF">L6452_10439</name>
</gene>
<reference evidence="1 2" key="2">
    <citation type="journal article" date="2022" name="Mol. Ecol. Resour.">
        <title>The genomes of chicory, endive, great burdock and yacon provide insights into Asteraceae paleo-polyploidization history and plant inulin production.</title>
        <authorList>
            <person name="Fan W."/>
            <person name="Wang S."/>
            <person name="Wang H."/>
            <person name="Wang A."/>
            <person name="Jiang F."/>
            <person name="Liu H."/>
            <person name="Zhao H."/>
            <person name="Xu D."/>
            <person name="Zhang Y."/>
        </authorList>
    </citation>
    <scope>NUCLEOTIDE SEQUENCE [LARGE SCALE GENOMIC DNA]</scope>
    <source>
        <strain evidence="2">cv. Niubang</strain>
    </source>
</reference>
<dbReference type="EMBL" id="CM042049">
    <property type="protein sequence ID" value="KAI3747786.1"/>
    <property type="molecule type" value="Genomic_DNA"/>
</dbReference>
<keyword evidence="2" id="KW-1185">Reference proteome</keyword>
<proteinExistence type="predicted"/>
<evidence type="ECO:0000313" key="1">
    <source>
        <dbReference type="EMBL" id="KAI3747786.1"/>
    </source>
</evidence>
<accession>A0ACB9DMW6</accession>
<comment type="caution">
    <text evidence="1">The sequence shown here is derived from an EMBL/GenBank/DDBJ whole genome shotgun (WGS) entry which is preliminary data.</text>
</comment>